<dbReference type="SMART" id="SM00827">
    <property type="entry name" value="PKS_AT"/>
    <property type="match status" value="1"/>
</dbReference>
<dbReference type="SUPFAM" id="SSF52151">
    <property type="entry name" value="FabD/lysophospholipase-like"/>
    <property type="match status" value="1"/>
</dbReference>
<accession>A0A060LNN2</accession>
<dbReference type="AlphaFoldDB" id="A0A060LNN2"/>
<dbReference type="PATRIC" id="fig|1246626.3.peg.352"/>
<name>A0A060LNN2_9BACI</name>
<dbReference type="EMBL" id="CP003923">
    <property type="protein sequence ID" value="AIC92971.1"/>
    <property type="molecule type" value="Genomic_DNA"/>
</dbReference>
<gene>
    <name evidence="3" type="ORF">BleG1_0363</name>
</gene>
<dbReference type="InterPro" id="IPR001227">
    <property type="entry name" value="Ac_transferase_dom_sf"/>
</dbReference>
<dbReference type="InterPro" id="IPR014043">
    <property type="entry name" value="Acyl_transferase_dom"/>
</dbReference>
<dbReference type="InterPro" id="IPR050444">
    <property type="entry name" value="Polyketide_Synthase"/>
</dbReference>
<dbReference type="Gene3D" id="3.40.366.10">
    <property type="entry name" value="Malonyl-Coenzyme A Acyl Carrier Protein, domain 2"/>
    <property type="match status" value="1"/>
</dbReference>
<evidence type="ECO:0000313" key="4">
    <source>
        <dbReference type="Proteomes" id="UP000027142"/>
    </source>
</evidence>
<reference evidence="3 4" key="1">
    <citation type="journal article" date="2014" name="Gene">
        <title>A comparative genomic analysis of the alkalitolerant soil bacterium Bacillus lehensis G1.</title>
        <authorList>
            <person name="Noor Y.M."/>
            <person name="Samsulrizal N.H."/>
            <person name="Jema'on N.A."/>
            <person name="Low K.O."/>
            <person name="Ramli A.N."/>
            <person name="Alias N.I."/>
            <person name="Damis S.I."/>
            <person name="Fuzi S.F."/>
            <person name="Isa M.N."/>
            <person name="Murad A.M."/>
            <person name="Raih M.F."/>
            <person name="Bakar F.D."/>
            <person name="Najimudin N."/>
            <person name="Mahadi N.M."/>
            <person name="Illias R.M."/>
        </authorList>
    </citation>
    <scope>NUCLEOTIDE SEQUENCE [LARGE SCALE GENOMIC DNA]</scope>
    <source>
        <strain evidence="3 4">G1</strain>
    </source>
</reference>
<dbReference type="eggNOG" id="COG3321">
    <property type="taxonomic scope" value="Bacteria"/>
</dbReference>
<keyword evidence="3" id="KW-0012">Acyltransferase</keyword>
<feature type="domain" description="Malonyl-CoA:ACP transacylase (MAT)" evidence="2">
    <location>
        <begin position="8"/>
        <end position="302"/>
    </location>
</feature>
<protein>
    <submittedName>
        <fullName evidence="3">Polyketide biosynthesis acyltransferase</fullName>
    </submittedName>
</protein>
<dbReference type="KEGG" id="ble:BleG1_0363"/>
<keyword evidence="1 3" id="KW-0808">Transferase</keyword>
<proteinExistence type="predicted"/>
<dbReference type="HOGENOM" id="CLU_030558_3_1_9"/>
<keyword evidence="4" id="KW-1185">Reference proteome</keyword>
<evidence type="ECO:0000259" key="2">
    <source>
        <dbReference type="SMART" id="SM00827"/>
    </source>
</evidence>
<organism evidence="3 4">
    <name type="scientific">Shouchella lehensis G1</name>
    <dbReference type="NCBI Taxonomy" id="1246626"/>
    <lineage>
        <taxon>Bacteria</taxon>
        <taxon>Bacillati</taxon>
        <taxon>Bacillota</taxon>
        <taxon>Bacilli</taxon>
        <taxon>Bacillales</taxon>
        <taxon>Bacillaceae</taxon>
        <taxon>Shouchella</taxon>
    </lineage>
</organism>
<dbReference type="Pfam" id="PF00698">
    <property type="entry name" value="Acyl_transf_1"/>
    <property type="match status" value="1"/>
</dbReference>
<dbReference type="InterPro" id="IPR016035">
    <property type="entry name" value="Acyl_Trfase/lysoPLipase"/>
</dbReference>
<dbReference type="GO" id="GO:0016746">
    <property type="term" value="F:acyltransferase activity"/>
    <property type="evidence" value="ECO:0007669"/>
    <property type="project" value="UniProtKB-KW"/>
</dbReference>
<dbReference type="PANTHER" id="PTHR45681:SF6">
    <property type="entry name" value="POLYKETIDE SYNTHASE 37"/>
    <property type="match status" value="1"/>
</dbReference>
<dbReference type="STRING" id="1246626.BleG1_0363"/>
<evidence type="ECO:0000256" key="1">
    <source>
        <dbReference type="ARBA" id="ARBA00022679"/>
    </source>
</evidence>
<dbReference type="PANTHER" id="PTHR45681">
    <property type="entry name" value="POLYKETIDE SYNTHASE 44-RELATED"/>
    <property type="match status" value="1"/>
</dbReference>
<dbReference type="RefSeq" id="WP_038476509.1">
    <property type="nucleotide sequence ID" value="NZ_CP003923.1"/>
</dbReference>
<dbReference type="OrthoDB" id="9765680at2"/>
<evidence type="ECO:0000313" key="3">
    <source>
        <dbReference type="EMBL" id="AIC92971.1"/>
    </source>
</evidence>
<sequence length="322" mass="36527">MKNKTVFLFPGQGSQYPQMAKSLFLNDPYFADTFTLLDRYVSDIAGLSIVDLLYRSENSFHTNRLLHTHLAIYMVQVSLSQSLIQHGVRPDKVIGTSLGEFAAATTAGILPFREAIESLYQQATIIEARSIPGAMLAVLAPPSTFYETSLNNVFQHCNLAGIHYHSNFLLSMPITERQTVLRALSNLNIPCFPLPVEYPFHSSYMEPLKDAFLSVFNAMRLHKGHTDYIPSSSLFPGIAVTRPDFWRTIREPIFFEETIHRLTEEHQKWIFVDIGPSQTLVNFVKQILPAHKETYGILTPSQQDMTKFNKLVSLYANSDCFL</sequence>
<dbReference type="Proteomes" id="UP000027142">
    <property type="component" value="Chromosome"/>
</dbReference>